<dbReference type="EC" id="2.7.13.3" evidence="2"/>
<dbReference type="SUPFAM" id="SSF47384">
    <property type="entry name" value="Homodimeric domain of signal transducing histidine kinase"/>
    <property type="match status" value="1"/>
</dbReference>
<dbReference type="PROSITE" id="PS50110">
    <property type="entry name" value="RESPONSE_REGULATORY"/>
    <property type="match status" value="1"/>
</dbReference>
<dbReference type="SUPFAM" id="SSF52172">
    <property type="entry name" value="CheY-like"/>
    <property type="match status" value="1"/>
</dbReference>
<evidence type="ECO:0000259" key="5">
    <source>
        <dbReference type="PROSITE" id="PS50109"/>
    </source>
</evidence>
<dbReference type="Gene3D" id="1.10.287.130">
    <property type="match status" value="1"/>
</dbReference>
<proteinExistence type="predicted"/>
<dbReference type="PANTHER" id="PTHR43547:SF2">
    <property type="entry name" value="HYBRID SIGNAL TRANSDUCTION HISTIDINE KINASE C"/>
    <property type="match status" value="1"/>
</dbReference>
<dbReference type="Pfam" id="PF00512">
    <property type="entry name" value="HisKA"/>
    <property type="match status" value="1"/>
</dbReference>
<sequence length="371" mass="42161">MPNILVIEDEQHLRATIVQTLEFEGFKTFSAANGRLGVQLAQEHRPDLILCDILMPELDGYGVLAEIRNDPRTATIPFIFLTSKTTRQELRQGMNRGADDYLTKPFEVEDLLSAIRARLEKRQTLSEYTTKQIEDLRLHLSSSLPHEFRTPLHEISAEAQYLKAFSADLARKPEKIFEIGQVLEQGVHRLERLVENYLLYTDLTLTKYIPGRTERYAEKELIESKTVIAYMAKRRAEESARQKDLCLEVQEAPLCISTQGFCKILDEVLDNAFKFSESGAPVRVESRTEGNHVMISISDQGRGMSQEQLERIGAYIQFERVTYEQQGMGLGLCIARLLTELYGGKLNITSQQGQGTTVQLILDNKTRATTD</sequence>
<dbReference type="SMART" id="SM00388">
    <property type="entry name" value="HisKA"/>
    <property type="match status" value="1"/>
</dbReference>
<evidence type="ECO:0000256" key="4">
    <source>
        <dbReference type="PROSITE-ProRule" id="PRU00169"/>
    </source>
</evidence>
<gene>
    <name evidence="7" type="ORF">U27_04992</name>
</gene>
<evidence type="ECO:0000313" key="7">
    <source>
        <dbReference type="EMBL" id="GAK58019.1"/>
    </source>
</evidence>
<keyword evidence="3 4" id="KW-0597">Phosphoprotein</keyword>
<dbReference type="EMBL" id="DF820466">
    <property type="protein sequence ID" value="GAK58019.1"/>
    <property type="molecule type" value="Genomic_DNA"/>
</dbReference>
<dbReference type="CDD" id="cd17574">
    <property type="entry name" value="REC_OmpR"/>
    <property type="match status" value="1"/>
</dbReference>
<dbReference type="GO" id="GO:0000155">
    <property type="term" value="F:phosphorelay sensor kinase activity"/>
    <property type="evidence" value="ECO:0007669"/>
    <property type="project" value="InterPro"/>
</dbReference>
<dbReference type="SUPFAM" id="SSF55874">
    <property type="entry name" value="ATPase domain of HSP90 chaperone/DNA topoisomerase II/histidine kinase"/>
    <property type="match status" value="1"/>
</dbReference>
<dbReference type="InterPro" id="IPR011006">
    <property type="entry name" value="CheY-like_superfamily"/>
</dbReference>
<evidence type="ECO:0000256" key="3">
    <source>
        <dbReference type="ARBA" id="ARBA00022553"/>
    </source>
</evidence>
<evidence type="ECO:0000256" key="1">
    <source>
        <dbReference type="ARBA" id="ARBA00000085"/>
    </source>
</evidence>
<feature type="domain" description="Histidine kinase" evidence="5">
    <location>
        <begin position="143"/>
        <end position="366"/>
    </location>
</feature>
<dbReference type="Pfam" id="PF02518">
    <property type="entry name" value="HATPase_c"/>
    <property type="match status" value="1"/>
</dbReference>
<dbReference type="eggNOG" id="COG0745">
    <property type="taxonomic scope" value="Bacteria"/>
</dbReference>
<reference evidence="7" key="1">
    <citation type="journal article" date="2015" name="PeerJ">
        <title>First genomic representation of candidate bacterial phylum KSB3 points to enhanced environmental sensing as a trigger of wastewater bulking.</title>
        <authorList>
            <person name="Sekiguchi Y."/>
            <person name="Ohashi A."/>
            <person name="Parks D.H."/>
            <person name="Yamauchi T."/>
            <person name="Tyson G.W."/>
            <person name="Hugenholtz P."/>
        </authorList>
    </citation>
    <scope>NUCLEOTIDE SEQUENCE [LARGE SCALE GENOMIC DNA]</scope>
</reference>
<dbReference type="InterPro" id="IPR005467">
    <property type="entry name" value="His_kinase_dom"/>
</dbReference>
<accession>A0A081C0B4</accession>
<dbReference type="CDD" id="cd00082">
    <property type="entry name" value="HisKA"/>
    <property type="match status" value="1"/>
</dbReference>
<feature type="domain" description="Response regulatory" evidence="6">
    <location>
        <begin position="3"/>
        <end position="119"/>
    </location>
</feature>
<dbReference type="InterPro" id="IPR001789">
    <property type="entry name" value="Sig_transdc_resp-reg_receiver"/>
</dbReference>
<dbReference type="Gene3D" id="3.30.565.10">
    <property type="entry name" value="Histidine kinase-like ATPase, C-terminal domain"/>
    <property type="match status" value="1"/>
</dbReference>
<dbReference type="InterPro" id="IPR004358">
    <property type="entry name" value="Sig_transdc_His_kin-like_C"/>
</dbReference>
<keyword evidence="7" id="KW-0808">Transferase</keyword>
<comment type="catalytic activity">
    <reaction evidence="1">
        <text>ATP + protein L-histidine = ADP + protein N-phospho-L-histidine.</text>
        <dbReference type="EC" id="2.7.13.3"/>
    </reaction>
</comment>
<dbReference type="InterPro" id="IPR036097">
    <property type="entry name" value="HisK_dim/P_sf"/>
</dbReference>
<name>A0A081C0B4_VECG1</name>
<feature type="modified residue" description="4-aspartylphosphate" evidence="4">
    <location>
        <position position="52"/>
    </location>
</feature>
<dbReference type="SMART" id="SM00387">
    <property type="entry name" value="HATPase_c"/>
    <property type="match status" value="1"/>
</dbReference>
<protein>
    <recommendedName>
        <fullName evidence="2">histidine kinase</fullName>
        <ecNumber evidence="2">2.7.13.3</ecNumber>
    </recommendedName>
</protein>
<dbReference type="AlphaFoldDB" id="A0A081C0B4"/>
<evidence type="ECO:0000259" key="6">
    <source>
        <dbReference type="PROSITE" id="PS50110"/>
    </source>
</evidence>
<keyword evidence="8" id="KW-1185">Reference proteome</keyword>
<dbReference type="InterPro" id="IPR003594">
    <property type="entry name" value="HATPase_dom"/>
</dbReference>
<dbReference type="Pfam" id="PF00072">
    <property type="entry name" value="Response_reg"/>
    <property type="match status" value="1"/>
</dbReference>
<dbReference type="SMART" id="SM00448">
    <property type="entry name" value="REC"/>
    <property type="match status" value="1"/>
</dbReference>
<dbReference type="PROSITE" id="PS50109">
    <property type="entry name" value="HIS_KIN"/>
    <property type="match status" value="1"/>
</dbReference>
<dbReference type="STRING" id="1499967.U27_04992"/>
<organism evidence="7">
    <name type="scientific">Vecturithrix granuli</name>
    <dbReference type="NCBI Taxonomy" id="1499967"/>
    <lineage>
        <taxon>Bacteria</taxon>
        <taxon>Candidatus Moduliflexota</taxon>
        <taxon>Candidatus Vecturitrichia</taxon>
        <taxon>Candidatus Vecturitrichales</taxon>
        <taxon>Candidatus Vecturitrichaceae</taxon>
        <taxon>Candidatus Vecturithrix</taxon>
    </lineage>
</organism>
<dbReference type="HOGENOM" id="CLU_000445_114_72_0"/>
<evidence type="ECO:0000313" key="8">
    <source>
        <dbReference type="Proteomes" id="UP000030661"/>
    </source>
</evidence>
<dbReference type="eggNOG" id="COG0642">
    <property type="taxonomic scope" value="Bacteria"/>
</dbReference>
<dbReference type="PANTHER" id="PTHR43547">
    <property type="entry name" value="TWO-COMPONENT HISTIDINE KINASE"/>
    <property type="match status" value="1"/>
</dbReference>
<keyword evidence="7" id="KW-0418">Kinase</keyword>
<dbReference type="InterPro" id="IPR003661">
    <property type="entry name" value="HisK_dim/P_dom"/>
</dbReference>
<dbReference type="Gene3D" id="3.40.50.2300">
    <property type="match status" value="1"/>
</dbReference>
<evidence type="ECO:0000256" key="2">
    <source>
        <dbReference type="ARBA" id="ARBA00012438"/>
    </source>
</evidence>
<dbReference type="Proteomes" id="UP000030661">
    <property type="component" value="Unassembled WGS sequence"/>
</dbReference>
<dbReference type="PRINTS" id="PR00344">
    <property type="entry name" value="BCTRLSENSOR"/>
</dbReference>
<dbReference type="InterPro" id="IPR036890">
    <property type="entry name" value="HATPase_C_sf"/>
</dbReference>